<keyword evidence="5 6" id="KW-0456">Lyase</keyword>
<dbReference type="Proteomes" id="UP000178606">
    <property type="component" value="Unassembled WGS sequence"/>
</dbReference>
<accession>A0A1F6CQD7</accession>
<evidence type="ECO:0000256" key="4">
    <source>
        <dbReference type="ARBA" id="ARBA00022842"/>
    </source>
</evidence>
<evidence type="ECO:0000256" key="3">
    <source>
        <dbReference type="ARBA" id="ARBA00022723"/>
    </source>
</evidence>
<comment type="cofactor">
    <cofactor evidence="1">
        <name>Mg(2+)</name>
        <dbReference type="ChEBI" id="CHEBI:18420"/>
    </cofactor>
</comment>
<comment type="similarity">
    <text evidence="2 6">Belongs to the isocitrate lyase/PEP mutase superfamily. Methylisocitrate lyase family.</text>
</comment>
<dbReference type="PROSITE" id="PS00161">
    <property type="entry name" value="ISOCITRATE_LYASE"/>
    <property type="match status" value="1"/>
</dbReference>
<dbReference type="Gene3D" id="3.20.20.60">
    <property type="entry name" value="Phosphoenolpyruvate-binding domains"/>
    <property type="match status" value="1"/>
</dbReference>
<protein>
    <recommendedName>
        <fullName evidence="6">Methylisocitrate lyase</fullName>
        <ecNumber evidence="6">4.1.3.30</ecNumber>
    </recommendedName>
</protein>
<keyword evidence="4" id="KW-0460">Magnesium</keyword>
<dbReference type="GO" id="GO:0046421">
    <property type="term" value="F:methylisocitrate lyase activity"/>
    <property type="evidence" value="ECO:0007669"/>
    <property type="project" value="UniProtKB-EC"/>
</dbReference>
<dbReference type="PANTHER" id="PTHR42905">
    <property type="entry name" value="PHOSPHOENOLPYRUVATE CARBOXYLASE"/>
    <property type="match status" value="1"/>
</dbReference>
<dbReference type="GO" id="GO:0019629">
    <property type="term" value="P:propionate catabolic process, 2-methylcitrate cycle"/>
    <property type="evidence" value="ECO:0007669"/>
    <property type="project" value="InterPro"/>
</dbReference>
<dbReference type="EMBL" id="MFKF01000186">
    <property type="protein sequence ID" value="OGG51345.1"/>
    <property type="molecule type" value="Genomic_DNA"/>
</dbReference>
<dbReference type="InterPro" id="IPR040442">
    <property type="entry name" value="Pyrv_kinase-like_dom_sf"/>
</dbReference>
<comment type="caution">
    <text evidence="7">The sequence shown here is derived from an EMBL/GenBank/DDBJ whole genome shotgun (WGS) entry which is preliminary data.</text>
</comment>
<dbReference type="PANTHER" id="PTHR42905:SF5">
    <property type="entry name" value="CARBOXYVINYL-CARBOXYPHOSPHONATE PHOSPHORYLMUTASE, CHLOROPLASTIC"/>
    <property type="match status" value="1"/>
</dbReference>
<dbReference type="NCBIfam" id="TIGR02317">
    <property type="entry name" value="prpB"/>
    <property type="match status" value="1"/>
</dbReference>
<organism evidence="7 8">
    <name type="scientific">Handelsmanbacteria sp. (strain RIFCSPLOWO2_12_FULL_64_10)</name>
    <dbReference type="NCBI Taxonomy" id="1817868"/>
    <lineage>
        <taxon>Bacteria</taxon>
        <taxon>Candidatus Handelsmaniibacteriota</taxon>
    </lineage>
</organism>
<dbReference type="CDD" id="cd00377">
    <property type="entry name" value="ICL_PEPM"/>
    <property type="match status" value="1"/>
</dbReference>
<dbReference type="Pfam" id="PF13714">
    <property type="entry name" value="PEP_mutase"/>
    <property type="match status" value="1"/>
</dbReference>
<sequence length="294" mass="31521">MLTSSVESRPARLRALMKAGTVALPGAFNAATALLAERAGFEALYISGAGIANGVAGVPDVGLLTMDEVAREAGYIADAVSLPCLCDADTGFGEPLNVYRTVQAFERAGIAGAHIEDQQSPKRCGHLSGKTLIAPDHMAEKVAAAAEARRDRDFLVVARTDARGVTGFDDAVARAHAYLKAGADAIFPEALGSREEFVEFARQVKAPLLANMTEFGRSPYLSVAEFSDLGYALVIFPMTAFRVAMKAVEQAYAALKAAGSQRGFLDRMQTRQELYDLVRYRDYEALDKRVGGYV</sequence>
<dbReference type="UniPathway" id="UPA00946"/>
<dbReference type="InterPro" id="IPR015813">
    <property type="entry name" value="Pyrv/PenolPyrv_kinase-like_dom"/>
</dbReference>
<dbReference type="SUPFAM" id="SSF51621">
    <property type="entry name" value="Phosphoenolpyruvate/pyruvate domain"/>
    <property type="match status" value="1"/>
</dbReference>
<comment type="catalytic activity">
    <reaction evidence="6">
        <text>(2S,3R)-3-hydroxybutane-1,2,3-tricarboxylate = pyruvate + succinate</text>
        <dbReference type="Rhea" id="RHEA:16809"/>
        <dbReference type="ChEBI" id="CHEBI:15361"/>
        <dbReference type="ChEBI" id="CHEBI:30031"/>
        <dbReference type="ChEBI" id="CHEBI:57429"/>
        <dbReference type="EC" id="4.1.3.30"/>
    </reaction>
</comment>
<dbReference type="InterPro" id="IPR039556">
    <property type="entry name" value="ICL/PEPM"/>
</dbReference>
<dbReference type="InterPro" id="IPR012695">
    <property type="entry name" value="PrpB"/>
</dbReference>
<dbReference type="FunFam" id="3.20.20.60:FF:000009">
    <property type="entry name" value="2-methylisocitrate lyase"/>
    <property type="match status" value="1"/>
</dbReference>
<dbReference type="EC" id="4.1.3.30" evidence="6"/>
<evidence type="ECO:0000313" key="8">
    <source>
        <dbReference type="Proteomes" id="UP000178606"/>
    </source>
</evidence>
<evidence type="ECO:0000256" key="5">
    <source>
        <dbReference type="ARBA" id="ARBA00023239"/>
    </source>
</evidence>
<comment type="function">
    <text evidence="6">Catalyzes the thermodynamically favored C-C bond cleavage of (2R,3S)-2-methylisocitrate to yield pyruvate and succinate.</text>
</comment>
<comment type="pathway">
    <text evidence="6">Organic acid metabolism; propanoate degradation.</text>
</comment>
<evidence type="ECO:0000256" key="6">
    <source>
        <dbReference type="RuleBase" id="RU361121"/>
    </source>
</evidence>
<evidence type="ECO:0000256" key="2">
    <source>
        <dbReference type="ARBA" id="ARBA00009282"/>
    </source>
</evidence>
<dbReference type="InterPro" id="IPR018523">
    <property type="entry name" value="Isocitrate_lyase_ph_CS"/>
</dbReference>
<evidence type="ECO:0000313" key="7">
    <source>
        <dbReference type="EMBL" id="OGG51345.1"/>
    </source>
</evidence>
<reference evidence="7 8" key="1">
    <citation type="journal article" date="2016" name="Nat. Commun.">
        <title>Thousands of microbial genomes shed light on interconnected biogeochemical processes in an aquifer system.</title>
        <authorList>
            <person name="Anantharaman K."/>
            <person name="Brown C.T."/>
            <person name="Hug L.A."/>
            <person name="Sharon I."/>
            <person name="Castelle C.J."/>
            <person name="Probst A.J."/>
            <person name="Thomas B.C."/>
            <person name="Singh A."/>
            <person name="Wilkins M.J."/>
            <person name="Karaoz U."/>
            <person name="Brodie E.L."/>
            <person name="Williams K.H."/>
            <person name="Hubbard S.S."/>
            <person name="Banfield J.F."/>
        </authorList>
    </citation>
    <scope>NUCLEOTIDE SEQUENCE [LARGE SCALE GENOMIC DNA]</scope>
    <source>
        <strain evidence="8">RIFCSPLOWO2_12_FULL_64_10</strain>
    </source>
</reference>
<keyword evidence="3" id="KW-0479">Metal-binding</keyword>
<dbReference type="AlphaFoldDB" id="A0A1F6CQD7"/>
<name>A0A1F6CQD7_HANXR</name>
<gene>
    <name evidence="7" type="ORF">A3F84_04720</name>
</gene>
<dbReference type="GO" id="GO:0046872">
    <property type="term" value="F:metal ion binding"/>
    <property type="evidence" value="ECO:0007669"/>
    <property type="project" value="UniProtKB-KW"/>
</dbReference>
<evidence type="ECO:0000256" key="1">
    <source>
        <dbReference type="ARBA" id="ARBA00001946"/>
    </source>
</evidence>
<proteinExistence type="inferred from homology"/>